<comment type="caution">
    <text evidence="1">The sequence shown here is derived from an EMBL/GenBank/DDBJ whole genome shotgun (WGS) entry which is preliminary data.</text>
</comment>
<name>A0A397S461_9GLOM</name>
<dbReference type="AlphaFoldDB" id="A0A397S461"/>
<evidence type="ECO:0000313" key="1">
    <source>
        <dbReference type="EMBL" id="RIA81200.1"/>
    </source>
</evidence>
<proteinExistence type="predicted"/>
<organism evidence="1 2">
    <name type="scientific">Glomus cerebriforme</name>
    <dbReference type="NCBI Taxonomy" id="658196"/>
    <lineage>
        <taxon>Eukaryota</taxon>
        <taxon>Fungi</taxon>
        <taxon>Fungi incertae sedis</taxon>
        <taxon>Mucoromycota</taxon>
        <taxon>Glomeromycotina</taxon>
        <taxon>Glomeromycetes</taxon>
        <taxon>Glomerales</taxon>
        <taxon>Glomeraceae</taxon>
        <taxon>Glomus</taxon>
    </lineage>
</organism>
<dbReference type="STRING" id="658196.A0A397S461"/>
<accession>A0A397S461</accession>
<dbReference type="EMBL" id="QKYT01000833">
    <property type="protein sequence ID" value="RIA81200.1"/>
    <property type="molecule type" value="Genomic_DNA"/>
</dbReference>
<gene>
    <name evidence="1" type="ORF">C1645_837382</name>
</gene>
<sequence>MKLWNDILFHNNEFDKKSHFKKLPEDYRFDASKVFRSHILFLLESLDEKWTKENITAVNKFLHDDNLNWCNEDVIRSLELISWSNTFELLNILILPDLLAVKFLMHIKQEAIRILFLDVIKEILNETVQQINDQLINKIYTMCDYIQDRTLDIQNSIKTNDMMNDKYKKTLDEFVVQVDIVQEVIDILSMLMRMEHFCYKKFEIELQGTDKIKDYLISLKVELERWGMRKVKTLIRFVNRKAQLPSYKDIQGISRESRDFFKVLCEIGNELERIFRNVPKQSRELKASSAEQRIMSELVRKGKLFTISCNYKTQVLNVIISLYVNHGYLIK</sequence>
<dbReference type="Proteomes" id="UP000265703">
    <property type="component" value="Unassembled WGS sequence"/>
</dbReference>
<protein>
    <submittedName>
        <fullName evidence="1">Uncharacterized protein</fullName>
    </submittedName>
</protein>
<keyword evidence="2" id="KW-1185">Reference proteome</keyword>
<evidence type="ECO:0000313" key="2">
    <source>
        <dbReference type="Proteomes" id="UP000265703"/>
    </source>
</evidence>
<reference evidence="1 2" key="1">
    <citation type="submission" date="2018-06" db="EMBL/GenBank/DDBJ databases">
        <title>Comparative genomics reveals the genomic features of Rhizophagus irregularis, R. cerebriforme, R. diaphanum and Gigaspora rosea, and their symbiotic lifestyle signature.</title>
        <authorList>
            <person name="Morin E."/>
            <person name="San Clemente H."/>
            <person name="Chen E.C.H."/>
            <person name="De La Providencia I."/>
            <person name="Hainaut M."/>
            <person name="Kuo A."/>
            <person name="Kohler A."/>
            <person name="Murat C."/>
            <person name="Tang N."/>
            <person name="Roy S."/>
            <person name="Loubradou J."/>
            <person name="Henrissat B."/>
            <person name="Grigoriev I.V."/>
            <person name="Corradi N."/>
            <person name="Roux C."/>
            <person name="Martin F.M."/>
        </authorList>
    </citation>
    <scope>NUCLEOTIDE SEQUENCE [LARGE SCALE GENOMIC DNA]</scope>
    <source>
        <strain evidence="1 2">DAOM 227022</strain>
    </source>
</reference>